<feature type="domain" description="Glyoxalase-like" evidence="1">
    <location>
        <begin position="6"/>
        <end position="197"/>
    </location>
</feature>
<accession>A0A417YUB3</accession>
<evidence type="ECO:0000313" key="2">
    <source>
        <dbReference type="EMBL" id="RHW40750.1"/>
    </source>
</evidence>
<proteinExistence type="predicted"/>
<dbReference type="InterPro" id="IPR029068">
    <property type="entry name" value="Glyas_Bleomycin-R_OHBP_Dase"/>
</dbReference>
<dbReference type="InterPro" id="IPR025870">
    <property type="entry name" value="Glyoxalase-like_dom"/>
</dbReference>
<dbReference type="PANTHER" id="PTHR40265">
    <property type="entry name" value="BLL2707 PROTEIN"/>
    <property type="match status" value="1"/>
</dbReference>
<keyword evidence="3" id="KW-1185">Reference proteome</keyword>
<dbReference type="EMBL" id="QWEG01000006">
    <property type="protein sequence ID" value="RHW40750.1"/>
    <property type="molecule type" value="Genomic_DNA"/>
</dbReference>
<sequence length="256" mass="28966">MAELKLDHAVHYVNDLNHCINIFHENGLAASKGGSHTKWGTHNALSYFELFYVEFLGIEDIKLAKNPEEPNLLVDDALTFLPENEVLARLALRTDDIEEVRRRLLNKGADLSPITYGKRLNAQGQLIEWRMMMIEGDFNGLSYPFIIQWNGNDQERLRTMIESGVIRPHPGGEISLHSAVFEVSNPLETAAHWQELFTLSPVNMPSRNIAEHSISGSRIVFKEGHLNRLSKLVFRTNSTALKGTSLKIGQGEYEFI</sequence>
<evidence type="ECO:0000313" key="3">
    <source>
        <dbReference type="Proteomes" id="UP000284416"/>
    </source>
</evidence>
<dbReference type="RefSeq" id="WP_118920866.1">
    <property type="nucleotide sequence ID" value="NZ_QWEG01000006.1"/>
</dbReference>
<dbReference type="OrthoDB" id="9111355at2"/>
<dbReference type="PANTHER" id="PTHR40265:SF1">
    <property type="entry name" value="GLYOXALASE-LIKE DOMAIN-CONTAINING PROTEIN"/>
    <property type="match status" value="1"/>
</dbReference>
<dbReference type="Gene3D" id="3.10.180.10">
    <property type="entry name" value="2,3-Dihydroxybiphenyl 1,2-Dioxygenase, domain 1"/>
    <property type="match status" value="1"/>
</dbReference>
<evidence type="ECO:0000259" key="1">
    <source>
        <dbReference type="Pfam" id="PF13468"/>
    </source>
</evidence>
<dbReference type="Proteomes" id="UP000284416">
    <property type="component" value="Unassembled WGS sequence"/>
</dbReference>
<name>A0A417YUB3_9BACI</name>
<gene>
    <name evidence="2" type="ORF">D1B31_11205</name>
</gene>
<dbReference type="SUPFAM" id="SSF54593">
    <property type="entry name" value="Glyoxalase/Bleomycin resistance protein/Dihydroxybiphenyl dioxygenase"/>
    <property type="match status" value="1"/>
</dbReference>
<protein>
    <submittedName>
        <fullName evidence="2">VOC family protein</fullName>
    </submittedName>
</protein>
<organism evidence="2 3">
    <name type="scientific">Neobacillus notoginsengisoli</name>
    <dbReference type="NCBI Taxonomy" id="1578198"/>
    <lineage>
        <taxon>Bacteria</taxon>
        <taxon>Bacillati</taxon>
        <taxon>Bacillota</taxon>
        <taxon>Bacilli</taxon>
        <taxon>Bacillales</taxon>
        <taxon>Bacillaceae</taxon>
        <taxon>Neobacillus</taxon>
    </lineage>
</organism>
<comment type="caution">
    <text evidence="2">The sequence shown here is derived from an EMBL/GenBank/DDBJ whole genome shotgun (WGS) entry which is preliminary data.</text>
</comment>
<dbReference type="Pfam" id="PF13468">
    <property type="entry name" value="Glyoxalase_3"/>
    <property type="match status" value="1"/>
</dbReference>
<reference evidence="2 3" key="1">
    <citation type="journal article" date="2017" name="Int. J. Syst. Evol. Microbiol.">
        <title>Bacillus notoginsengisoli sp. nov., a novel bacterium isolated from the rhizosphere of Panax notoginseng.</title>
        <authorList>
            <person name="Zhang M.Y."/>
            <person name="Cheng J."/>
            <person name="Cai Y."/>
            <person name="Zhang T.Y."/>
            <person name="Wu Y.Y."/>
            <person name="Manikprabhu D."/>
            <person name="Li W.J."/>
            <person name="Zhang Y.X."/>
        </authorList>
    </citation>
    <scope>NUCLEOTIDE SEQUENCE [LARGE SCALE GENOMIC DNA]</scope>
    <source>
        <strain evidence="2 3">JCM 30743</strain>
    </source>
</reference>
<dbReference type="AlphaFoldDB" id="A0A417YUB3"/>